<keyword evidence="5 10" id="KW-0067">ATP-binding</keyword>
<evidence type="ECO:0000256" key="10">
    <source>
        <dbReference type="PROSITE-ProRule" id="PRU00560"/>
    </source>
</evidence>
<dbReference type="Pfam" id="PF13361">
    <property type="entry name" value="UvrD_C"/>
    <property type="match status" value="2"/>
</dbReference>
<dbReference type="SUPFAM" id="SSF52540">
    <property type="entry name" value="P-loop containing nucleoside triphosphate hydrolases"/>
    <property type="match status" value="1"/>
</dbReference>
<dbReference type="InterPro" id="IPR000212">
    <property type="entry name" value="DNA_helicase_UvrD/REP"/>
</dbReference>
<dbReference type="InterPro" id="IPR010997">
    <property type="entry name" value="HRDC-like_sf"/>
</dbReference>
<gene>
    <name evidence="14" type="ORF">GCM10009817_03650</name>
</gene>
<dbReference type="InterPro" id="IPR027417">
    <property type="entry name" value="P-loop_NTPase"/>
</dbReference>
<dbReference type="EC" id="5.6.2.4" evidence="8"/>
<evidence type="ECO:0000256" key="7">
    <source>
        <dbReference type="ARBA" id="ARBA00034617"/>
    </source>
</evidence>
<keyword evidence="6" id="KW-0413">Isomerase</keyword>
<evidence type="ECO:0000313" key="15">
    <source>
        <dbReference type="Proteomes" id="UP001500013"/>
    </source>
</evidence>
<comment type="catalytic activity">
    <reaction evidence="9">
        <text>ATP + H2O = ADP + phosphate + H(+)</text>
        <dbReference type="Rhea" id="RHEA:13065"/>
        <dbReference type="ChEBI" id="CHEBI:15377"/>
        <dbReference type="ChEBI" id="CHEBI:15378"/>
        <dbReference type="ChEBI" id="CHEBI:30616"/>
        <dbReference type="ChEBI" id="CHEBI:43474"/>
        <dbReference type="ChEBI" id="CHEBI:456216"/>
        <dbReference type="EC" id="5.6.2.4"/>
    </reaction>
</comment>
<evidence type="ECO:0000259" key="12">
    <source>
        <dbReference type="PROSITE" id="PS51198"/>
    </source>
</evidence>
<protein>
    <recommendedName>
        <fullName evidence="8">DNA 3'-5' helicase</fullName>
        <ecNumber evidence="8">5.6.2.4</ecNumber>
    </recommendedName>
</protein>
<proteinExistence type="inferred from homology"/>
<evidence type="ECO:0000256" key="2">
    <source>
        <dbReference type="ARBA" id="ARBA00022741"/>
    </source>
</evidence>
<dbReference type="InterPro" id="IPR044876">
    <property type="entry name" value="HRDC_dom_sf"/>
</dbReference>
<keyword evidence="15" id="KW-1185">Reference proteome</keyword>
<dbReference type="PROSITE" id="PS51198">
    <property type="entry name" value="UVRD_HELICASE_ATP_BIND"/>
    <property type="match status" value="1"/>
</dbReference>
<dbReference type="PANTHER" id="PTHR11070:SF69">
    <property type="entry name" value="ATP-DEPENDENT DNA HELICASE UVRD2"/>
    <property type="match status" value="1"/>
</dbReference>
<keyword evidence="4 10" id="KW-0347">Helicase</keyword>
<evidence type="ECO:0000256" key="1">
    <source>
        <dbReference type="ARBA" id="ARBA00009922"/>
    </source>
</evidence>
<evidence type="ECO:0000256" key="8">
    <source>
        <dbReference type="ARBA" id="ARBA00034808"/>
    </source>
</evidence>
<dbReference type="InterPro" id="IPR014017">
    <property type="entry name" value="DNA_helicase_UvrD-like_C"/>
</dbReference>
<reference evidence="14 15" key="1">
    <citation type="journal article" date="2019" name="Int. J. Syst. Evol. Microbiol.">
        <title>The Global Catalogue of Microorganisms (GCM) 10K type strain sequencing project: providing services to taxonomists for standard genome sequencing and annotation.</title>
        <authorList>
            <consortium name="The Broad Institute Genomics Platform"/>
            <consortium name="The Broad Institute Genome Sequencing Center for Infectious Disease"/>
            <person name="Wu L."/>
            <person name="Ma J."/>
        </authorList>
    </citation>
    <scope>NUCLEOTIDE SEQUENCE [LARGE SCALE GENOMIC DNA]</scope>
    <source>
        <strain evidence="14 15">JCM 15628</strain>
    </source>
</reference>
<accession>A0ABN2RCZ9</accession>
<dbReference type="InterPro" id="IPR014016">
    <property type="entry name" value="UvrD-like_ATP-bd"/>
</dbReference>
<evidence type="ECO:0000256" key="9">
    <source>
        <dbReference type="ARBA" id="ARBA00048988"/>
    </source>
</evidence>
<comment type="caution">
    <text evidence="14">The sequence shown here is derived from an EMBL/GenBank/DDBJ whole genome shotgun (WGS) entry which is preliminary data.</text>
</comment>
<evidence type="ECO:0000259" key="13">
    <source>
        <dbReference type="PROSITE" id="PS51217"/>
    </source>
</evidence>
<dbReference type="CDD" id="cd17932">
    <property type="entry name" value="DEXQc_UvrD"/>
    <property type="match status" value="1"/>
</dbReference>
<comment type="similarity">
    <text evidence="1">Belongs to the helicase family. UvrD subfamily.</text>
</comment>
<evidence type="ECO:0000256" key="5">
    <source>
        <dbReference type="ARBA" id="ARBA00022840"/>
    </source>
</evidence>
<dbReference type="GO" id="GO:0004386">
    <property type="term" value="F:helicase activity"/>
    <property type="evidence" value="ECO:0007669"/>
    <property type="project" value="UniProtKB-KW"/>
</dbReference>
<dbReference type="InterPro" id="IPR002121">
    <property type="entry name" value="HRDC_dom"/>
</dbReference>
<dbReference type="Gene3D" id="1.10.10.160">
    <property type="match status" value="1"/>
</dbReference>
<dbReference type="RefSeq" id="WP_344057849.1">
    <property type="nucleotide sequence ID" value="NZ_BAAAPU010000003.1"/>
</dbReference>
<dbReference type="Pfam" id="PF00570">
    <property type="entry name" value="HRDC"/>
    <property type="match status" value="1"/>
</dbReference>
<dbReference type="PROSITE" id="PS51217">
    <property type="entry name" value="UVRD_HELICASE_CTER"/>
    <property type="match status" value="1"/>
</dbReference>
<feature type="domain" description="UvrD-like helicase C-terminal" evidence="13">
    <location>
        <begin position="291"/>
        <end position="540"/>
    </location>
</feature>
<organism evidence="14 15">
    <name type="scientific">Terrabacter lapilli</name>
    <dbReference type="NCBI Taxonomy" id="436231"/>
    <lineage>
        <taxon>Bacteria</taxon>
        <taxon>Bacillati</taxon>
        <taxon>Actinomycetota</taxon>
        <taxon>Actinomycetes</taxon>
        <taxon>Micrococcales</taxon>
        <taxon>Intrasporangiaceae</taxon>
        <taxon>Terrabacter</taxon>
    </lineage>
</organism>
<feature type="binding site" evidence="10">
    <location>
        <begin position="30"/>
        <end position="37"/>
    </location>
    <ligand>
        <name>ATP</name>
        <dbReference type="ChEBI" id="CHEBI:30616"/>
    </ligand>
</feature>
<evidence type="ECO:0000256" key="6">
    <source>
        <dbReference type="ARBA" id="ARBA00023235"/>
    </source>
</evidence>
<dbReference type="Gene3D" id="3.40.50.300">
    <property type="entry name" value="P-loop containing nucleotide triphosphate hydrolases"/>
    <property type="match status" value="3"/>
</dbReference>
<dbReference type="SUPFAM" id="SSF47819">
    <property type="entry name" value="HRDC-like"/>
    <property type="match status" value="1"/>
</dbReference>
<feature type="domain" description="UvrD-like helicase ATP-binding" evidence="12">
    <location>
        <begin position="9"/>
        <end position="290"/>
    </location>
</feature>
<dbReference type="CDD" id="cd18807">
    <property type="entry name" value="SF1_C_UvrD"/>
    <property type="match status" value="1"/>
</dbReference>
<sequence>MPSADQILDGLDPEQREVALAPPGPLCILAGAGTGKTRAITHRIAYAVHSGAQQPQRVLALTFTARAAGEMRSRLRGLGVQGVQARTFHAAALRQLHFFWPQAIGGAAPEVMSHKAAAVAEAASRLRMQFDRTTVRDLAAEVEWAKVNLLTPQSYAARAREQRREPPGLDLTAMARLFEAYEDVKQRRGVIDFEDVLLLTVGILDEREDIARTVRGQYRQFVVDEYQDVNDLQQRLLDLWLGERQDLTVVGDPAQTIYSFTGASPRHLVGFPKRFPGAHVVRLVRNYRSTPQIVSLANTIVASGTQAARDGAVRLLAQGEPGPVPELVSHPDDPAEAAAVAERIRALVDGGHPAAEIAILFRTNAQSEAFESALTDAGVPYLVRGGERFFARKEVRDAILLLRGAARSDDGEKPLGEITRDVITGAGWSHEPPAGGGATRERWESLSALATLADDIAVAAPEARLPELVAELDRRAAEQHAPAVQGVTLASLHAAKGLEWDTVFLVGASDGLMPISMAEGPDAIEEERRLLYVGLTRARRQLFLSWSGARTPGARATRRVSRFLAPAADILGQGARTEARTGGSKRTAPKVARLAHCRGCGAELVSAAQRKTGRCDDCPPTYDEATFERLRTWRLAVAREASVPAYVVFTDATLTAIAEHNPADERALSGISGVGVRKLEQYGSDILAILRGADPQELLENRSAATESADIG</sequence>
<dbReference type="Proteomes" id="UP001500013">
    <property type="component" value="Unassembled WGS sequence"/>
</dbReference>
<dbReference type="Gene3D" id="1.10.486.10">
    <property type="entry name" value="PCRA, domain 4"/>
    <property type="match status" value="2"/>
</dbReference>
<dbReference type="SMART" id="SM00341">
    <property type="entry name" value="HRDC"/>
    <property type="match status" value="1"/>
</dbReference>
<keyword evidence="3 10" id="KW-0378">Hydrolase</keyword>
<evidence type="ECO:0000259" key="11">
    <source>
        <dbReference type="PROSITE" id="PS50967"/>
    </source>
</evidence>
<dbReference type="EMBL" id="BAAAPU010000003">
    <property type="protein sequence ID" value="GAA1967027.1"/>
    <property type="molecule type" value="Genomic_DNA"/>
</dbReference>
<dbReference type="Gene3D" id="1.10.150.80">
    <property type="entry name" value="HRDC domain"/>
    <property type="match status" value="1"/>
</dbReference>
<comment type="catalytic activity">
    <reaction evidence="7">
        <text>Couples ATP hydrolysis with the unwinding of duplex DNA by translocating in the 3'-5' direction.</text>
        <dbReference type="EC" id="5.6.2.4"/>
    </reaction>
</comment>
<dbReference type="InterPro" id="IPR013986">
    <property type="entry name" value="DExx_box_DNA_helicase_dom_sf"/>
</dbReference>
<dbReference type="PANTHER" id="PTHR11070">
    <property type="entry name" value="UVRD / RECB / PCRA DNA HELICASE FAMILY MEMBER"/>
    <property type="match status" value="1"/>
</dbReference>
<dbReference type="PROSITE" id="PS50967">
    <property type="entry name" value="HRDC"/>
    <property type="match status" value="1"/>
</dbReference>
<evidence type="ECO:0000256" key="3">
    <source>
        <dbReference type="ARBA" id="ARBA00022801"/>
    </source>
</evidence>
<keyword evidence="2 10" id="KW-0547">Nucleotide-binding</keyword>
<evidence type="ECO:0000256" key="4">
    <source>
        <dbReference type="ARBA" id="ARBA00022806"/>
    </source>
</evidence>
<name>A0ABN2RCZ9_9MICO</name>
<dbReference type="Pfam" id="PF00580">
    <property type="entry name" value="UvrD-helicase"/>
    <property type="match status" value="1"/>
</dbReference>
<evidence type="ECO:0000313" key="14">
    <source>
        <dbReference type="EMBL" id="GAA1967027.1"/>
    </source>
</evidence>
<feature type="domain" description="HRDC" evidence="11">
    <location>
        <begin position="620"/>
        <end position="700"/>
    </location>
</feature>